<name>X7ZYX5_MYCXE</name>
<gene>
    <name evidence="2" type="ORF">I553_3416</name>
</gene>
<dbReference type="EMBL" id="JAOB01000068">
    <property type="protein sequence ID" value="EUA23928.1"/>
    <property type="molecule type" value="Genomic_DNA"/>
</dbReference>
<accession>X7ZYX5</accession>
<sequence length="60" mass="6682">MPVPNVRNCGCHAAELRRAGSGAEVPLRETTFVVVDLETTGDVRPVPRRQRPTRSPRSER</sequence>
<proteinExistence type="predicted"/>
<organism evidence="2">
    <name type="scientific">Mycobacterium xenopi 4042</name>
    <dbReference type="NCBI Taxonomy" id="1299334"/>
    <lineage>
        <taxon>Bacteria</taxon>
        <taxon>Bacillati</taxon>
        <taxon>Actinomycetota</taxon>
        <taxon>Actinomycetes</taxon>
        <taxon>Mycobacteriales</taxon>
        <taxon>Mycobacteriaceae</taxon>
        <taxon>Mycobacterium</taxon>
    </lineage>
</organism>
<dbReference type="PATRIC" id="fig|1299334.3.peg.6851"/>
<comment type="caution">
    <text evidence="2">The sequence shown here is derived from an EMBL/GenBank/DDBJ whole genome shotgun (WGS) entry which is preliminary data.</text>
</comment>
<dbReference type="AlphaFoldDB" id="X7ZYX5"/>
<reference evidence="2" key="1">
    <citation type="submission" date="2014-01" db="EMBL/GenBank/DDBJ databases">
        <authorList>
            <person name="Brown-Elliot B."/>
            <person name="Wallace R."/>
            <person name="Lenaerts A."/>
            <person name="Ordway D."/>
            <person name="DeGroote M.A."/>
            <person name="Parker T."/>
            <person name="Sizemore C."/>
            <person name="Tallon L.J."/>
            <person name="Sadzewicz L.K."/>
            <person name="Sengamalay N."/>
            <person name="Fraser C.M."/>
            <person name="Hine E."/>
            <person name="Shefchek K.A."/>
            <person name="Das S.P."/>
            <person name="Tettelin H."/>
        </authorList>
    </citation>
    <scope>NUCLEOTIDE SEQUENCE [LARGE SCALE GENOMIC DNA]</scope>
    <source>
        <strain evidence="2">4042</strain>
    </source>
</reference>
<feature type="region of interest" description="Disordered" evidence="1">
    <location>
        <begin position="39"/>
        <end position="60"/>
    </location>
</feature>
<evidence type="ECO:0000313" key="2">
    <source>
        <dbReference type="EMBL" id="EUA23928.1"/>
    </source>
</evidence>
<evidence type="ECO:0000256" key="1">
    <source>
        <dbReference type="SAM" id="MobiDB-lite"/>
    </source>
</evidence>
<protein>
    <submittedName>
        <fullName evidence="2">Uncharacterized protein</fullName>
    </submittedName>
</protein>